<evidence type="ECO:0000313" key="3">
    <source>
        <dbReference type="EMBL" id="CDM65471.1"/>
    </source>
</evidence>
<sequence precursor="true">MSWGLGAAFALLFSPHAFPQSAKQAPITQTSRSSDSPDAIRNEYVRATEEYKASLRTLLTLYEAEAERAAKRLAELEPLYEQGLIARRALEEQQKAVAAARARVEATKRQISDVEAQIAAALLEAEEAKRRAERPVSPSVRLFVKTASLIRYGGASSWSISDAWKVQRFFQERFGRPLPISAYGQSPVHDQWGLDHRNSLDVPVHPDSVEGQALMSFLRANGIPFLAFRTAIPGAATGPHIHIGYPSHSLRR</sequence>
<keyword evidence="2" id="KW-0732">Signal</keyword>
<gene>
    <name evidence="3" type="ORF">PYK22_01472</name>
</gene>
<evidence type="ECO:0000313" key="4">
    <source>
        <dbReference type="Proteomes" id="UP000031518"/>
    </source>
</evidence>
<dbReference type="OrthoDB" id="9979458at2"/>
<dbReference type="Proteomes" id="UP000031518">
    <property type="component" value="Unassembled WGS sequence"/>
</dbReference>
<dbReference type="AlphaFoldDB" id="A0A0B6WWI6"/>
<evidence type="ECO:0008006" key="5">
    <source>
        <dbReference type="Google" id="ProtNLM"/>
    </source>
</evidence>
<name>A0A0B6WWI6_9BACT</name>
<dbReference type="RefSeq" id="WP_157770739.1">
    <property type="nucleotide sequence ID" value="NZ_CBXV010000005.1"/>
</dbReference>
<organism evidence="3 4">
    <name type="scientific">Pyrinomonas methylaliphatogenes</name>
    <dbReference type="NCBI Taxonomy" id="454194"/>
    <lineage>
        <taxon>Bacteria</taxon>
        <taxon>Pseudomonadati</taxon>
        <taxon>Acidobacteriota</taxon>
        <taxon>Blastocatellia</taxon>
        <taxon>Blastocatellales</taxon>
        <taxon>Pyrinomonadaceae</taxon>
        <taxon>Pyrinomonas</taxon>
    </lineage>
</organism>
<feature type="chain" id="PRO_5002110333" description="Peptidase M15A C-terminal domain-containing protein" evidence="2">
    <location>
        <begin position="20"/>
        <end position="252"/>
    </location>
</feature>
<keyword evidence="4" id="KW-1185">Reference proteome</keyword>
<feature type="signal peptide" evidence="2">
    <location>
        <begin position="1"/>
        <end position="19"/>
    </location>
</feature>
<feature type="coiled-coil region" evidence="1">
    <location>
        <begin position="90"/>
        <end position="131"/>
    </location>
</feature>
<accession>A0A0B6WWI6</accession>
<dbReference type="STRING" id="454194.PYK22_01472"/>
<proteinExistence type="predicted"/>
<dbReference type="EMBL" id="CBXV010000005">
    <property type="protein sequence ID" value="CDM65471.1"/>
    <property type="molecule type" value="Genomic_DNA"/>
</dbReference>
<reference evidence="3 4" key="2">
    <citation type="submission" date="2015-01" db="EMBL/GenBank/DDBJ databases">
        <title>Complete genome sequence of Pyrinomonas methylaliphatogenes type strain K22T.</title>
        <authorList>
            <person name="Lee K.C.Y."/>
            <person name="Power J.F."/>
            <person name="Dunfield P.F."/>
            <person name="Morgan X.C."/>
            <person name="Huttenhower C."/>
            <person name="Stott M.B."/>
        </authorList>
    </citation>
    <scope>NUCLEOTIDE SEQUENCE [LARGE SCALE GENOMIC DNA]</scope>
    <source>
        <strain evidence="3 4">K22</strain>
    </source>
</reference>
<evidence type="ECO:0000256" key="2">
    <source>
        <dbReference type="SAM" id="SignalP"/>
    </source>
</evidence>
<keyword evidence="1" id="KW-0175">Coiled coil</keyword>
<reference evidence="3 4" key="1">
    <citation type="submission" date="2013-12" db="EMBL/GenBank/DDBJ databases">
        <authorList>
            <person name="Stott M."/>
        </authorList>
    </citation>
    <scope>NUCLEOTIDE SEQUENCE [LARGE SCALE GENOMIC DNA]</scope>
    <source>
        <strain evidence="3 4">K22</strain>
    </source>
</reference>
<evidence type="ECO:0000256" key="1">
    <source>
        <dbReference type="SAM" id="Coils"/>
    </source>
</evidence>
<protein>
    <recommendedName>
        <fullName evidence="5">Peptidase M15A C-terminal domain-containing protein</fullName>
    </recommendedName>
</protein>